<protein>
    <recommendedName>
        <fullName evidence="7">Lipoprotein</fullName>
    </recommendedName>
</protein>
<reference evidence="4 6" key="2">
    <citation type="submission" date="2022-03" db="EMBL/GenBank/DDBJ databases">
        <title>Genome sequencing of Neisseria macacae.</title>
        <authorList>
            <person name="Baek M.-G."/>
        </authorList>
    </citation>
    <scope>NUCLEOTIDE SEQUENCE [LARGE SCALE GENOMIC DNA]</scope>
    <source>
        <strain evidence="4 6">ATCC 33926</strain>
    </source>
</reference>
<dbReference type="Proteomes" id="UP000829455">
    <property type="component" value="Chromosome"/>
</dbReference>
<evidence type="ECO:0008006" key="7">
    <source>
        <dbReference type="Google" id="ProtNLM"/>
    </source>
</evidence>
<evidence type="ECO:0000256" key="2">
    <source>
        <dbReference type="SAM" id="SignalP"/>
    </source>
</evidence>
<proteinExistence type="predicted"/>
<evidence type="ECO:0000313" key="3">
    <source>
        <dbReference type="EMBL" id="EGQ77226.1"/>
    </source>
</evidence>
<dbReference type="EMBL" id="AFQE01000058">
    <property type="protein sequence ID" value="EGQ77226.1"/>
    <property type="molecule type" value="Genomic_DNA"/>
</dbReference>
<reference evidence="3 5" key="1">
    <citation type="submission" date="2011-05" db="EMBL/GenBank/DDBJ databases">
        <authorList>
            <person name="Muzny D."/>
            <person name="Qin X."/>
            <person name="Deng J."/>
            <person name="Jiang H."/>
            <person name="Liu Y."/>
            <person name="Qu J."/>
            <person name="Song X.-Z."/>
            <person name="Zhang L."/>
            <person name="Thornton R."/>
            <person name="Coyle M."/>
            <person name="Francisco L."/>
            <person name="Jackson L."/>
            <person name="Javaid M."/>
            <person name="Korchina V."/>
            <person name="Kovar C."/>
            <person name="Mata R."/>
            <person name="Mathew T."/>
            <person name="Ngo R."/>
            <person name="Nguyen L."/>
            <person name="Nguyen N."/>
            <person name="Okwuonu G."/>
            <person name="Ongeri F."/>
            <person name="Pham C."/>
            <person name="Simmons D."/>
            <person name="Wilczek-Boney K."/>
            <person name="Hale W."/>
            <person name="Jakkamsetti A."/>
            <person name="Pham P."/>
            <person name="Ruth R."/>
            <person name="San Lucas F."/>
            <person name="Warren J."/>
            <person name="Zhang J."/>
            <person name="Zhao Z."/>
            <person name="Zhou C."/>
            <person name="Zhu D."/>
            <person name="Lee S."/>
            <person name="Bess C."/>
            <person name="Blankenburg K."/>
            <person name="Forbes L."/>
            <person name="Fu Q."/>
            <person name="Gubbala S."/>
            <person name="Hirani K."/>
            <person name="Jayaseelan J.C."/>
            <person name="Lara F."/>
            <person name="Munidasa M."/>
            <person name="Palculict T."/>
            <person name="Patil S."/>
            <person name="Pu L.-L."/>
            <person name="Saada N."/>
            <person name="Tang L."/>
            <person name="Weissenberger G."/>
            <person name="Zhu Y."/>
            <person name="Hemphill L."/>
            <person name="Shang Y."/>
            <person name="Youmans B."/>
            <person name="Ayvaz T."/>
            <person name="Ross M."/>
            <person name="Santibanez J."/>
            <person name="Aqrawi P."/>
            <person name="Gross S."/>
            <person name="Joshi V."/>
            <person name="Fowler G."/>
            <person name="Nazareth L."/>
            <person name="Reid J."/>
            <person name="Worley K."/>
            <person name="Petrosino J."/>
            <person name="Highlander S."/>
            <person name="Gibbs R."/>
        </authorList>
    </citation>
    <scope>NUCLEOTIDE SEQUENCE [LARGE SCALE GENOMIC DNA]</scope>
    <source>
        <strain evidence="3 5">ATCC 33926</strain>
    </source>
</reference>
<feature type="chain" id="PRO_5041416023" description="Lipoprotein" evidence="2">
    <location>
        <begin position="27"/>
        <end position="596"/>
    </location>
</feature>
<dbReference type="AlphaFoldDB" id="A0AA36UKF9"/>
<evidence type="ECO:0000256" key="1">
    <source>
        <dbReference type="SAM" id="Coils"/>
    </source>
</evidence>
<gene>
    <name evidence="3" type="ORF">HMPREF9418_1227</name>
    <name evidence="4" type="ORF">MON40_08810</name>
</gene>
<feature type="signal peptide" evidence="2">
    <location>
        <begin position="1"/>
        <end position="26"/>
    </location>
</feature>
<feature type="coiled-coil region" evidence="1">
    <location>
        <begin position="107"/>
        <end position="134"/>
    </location>
</feature>
<dbReference type="PROSITE" id="PS51257">
    <property type="entry name" value="PROKAR_LIPOPROTEIN"/>
    <property type="match status" value="1"/>
</dbReference>
<evidence type="ECO:0000313" key="5">
    <source>
        <dbReference type="Proteomes" id="UP000004982"/>
    </source>
</evidence>
<keyword evidence="2" id="KW-0732">Signal</keyword>
<dbReference type="Proteomes" id="UP000004982">
    <property type="component" value="Unassembled WGS sequence"/>
</dbReference>
<evidence type="ECO:0000313" key="4">
    <source>
        <dbReference type="EMBL" id="UNV84121.1"/>
    </source>
</evidence>
<name>A0AA36UKF9_9NEIS</name>
<dbReference type="EMBL" id="CP094241">
    <property type="protein sequence ID" value="UNV84121.1"/>
    <property type="molecule type" value="Genomic_DNA"/>
</dbReference>
<dbReference type="RefSeq" id="WP_003777794.1">
    <property type="nucleotide sequence ID" value="NZ_CP094241.1"/>
</dbReference>
<keyword evidence="6" id="KW-1185">Reference proteome</keyword>
<sequence>MRLRTSAILALSALSLGACISQPNSAPITSPVKDRVYYFQHLDEAKTKKEQCLKDDVFKKAGVDMENVDGRQMIAAYPDDLLMLNPDNTELLPCFAAWTAVDSAEPLHEWQKENAEKEALNQKIEKQAMQFKTEWEKKYADEDWKTFYSKALHQESVHSINADSSMEERAKREAIDRIFADKAEPFLNELKTKNIETLTKEIPQSCQKEAWDHIPLCKAYYHVLKEKFSEKTLFELVQTELGYSDGKHIPTPILTAAYRAATEADWKNIEKTLMLDHSKLEAEYRRCFKQLKDKVAVTQVDESEHEDSSYYYVFYPECAIANRVMEQLELPINLSKAVDREILIKQIKQNLKKKEGERPEWERLEKSPEVAKIKEILAQKYAQIPWQDFESIMKEDHSRMVTDALGTEEREPVLIDIALGQVLADKTKSLEDELQKKSIDELIAEEAEHCSNGKASINWVKGVSCQIHIRVLFKKFQDQTVEELSISKAKYEEEFPRIGILYRLVLQEKEEKQYNEWMKDDAKREAVYRQCLKNISGIIQESDVSEEDNGFSYVSRDPVCKNIRGAVFFDGKRIDFFIGTLLNKKRFQQASSVKQN</sequence>
<evidence type="ECO:0000313" key="6">
    <source>
        <dbReference type="Proteomes" id="UP000829455"/>
    </source>
</evidence>
<keyword evidence="1" id="KW-0175">Coiled coil</keyword>
<organism evidence="3 5">
    <name type="scientific">Neisseria macacae ATCC 33926</name>
    <dbReference type="NCBI Taxonomy" id="997348"/>
    <lineage>
        <taxon>Bacteria</taxon>
        <taxon>Pseudomonadati</taxon>
        <taxon>Pseudomonadota</taxon>
        <taxon>Betaproteobacteria</taxon>
        <taxon>Neisseriales</taxon>
        <taxon>Neisseriaceae</taxon>
        <taxon>Neisseria</taxon>
    </lineage>
</organism>
<accession>A0AA36UKF9</accession>